<keyword evidence="3 5" id="KW-1133">Transmembrane helix</keyword>
<sequence length="140" mass="15756">MPATDPTATSATTSNRSWRGWWIFLAIGLVGYLVLTFGVFALHEWAQFDERLAYAIMITLVMIGNFIANRRIVFPAGRTGAPARQAVKFLIAALTFRVIEFILYSLCIGPLGINYLVAIAVTSAVAYWAKYYVFSFWVFR</sequence>
<comment type="subcellular location">
    <subcellularLocation>
        <location evidence="1">Membrane</location>
        <topology evidence="1">Multi-pass membrane protein</topology>
    </subcellularLocation>
</comment>
<dbReference type="EMBL" id="CP139781">
    <property type="protein sequence ID" value="WRQ89466.1"/>
    <property type="molecule type" value="Genomic_DNA"/>
</dbReference>
<dbReference type="RefSeq" id="WP_221029846.1">
    <property type="nucleotide sequence ID" value="NZ_CP139781.1"/>
</dbReference>
<feature type="transmembrane region" description="Helical" evidence="5">
    <location>
        <begin position="21"/>
        <end position="40"/>
    </location>
</feature>
<evidence type="ECO:0000256" key="3">
    <source>
        <dbReference type="ARBA" id="ARBA00022989"/>
    </source>
</evidence>
<evidence type="ECO:0000256" key="1">
    <source>
        <dbReference type="ARBA" id="ARBA00004141"/>
    </source>
</evidence>
<proteinExistence type="predicted"/>
<reference evidence="7 8" key="1">
    <citation type="submission" date="2023-12" db="EMBL/GenBank/DDBJ databases">
        <title>Description of an unclassified Opitutus bacterium of Verrucomicrobiota.</title>
        <authorList>
            <person name="Zhang D.-F."/>
        </authorList>
    </citation>
    <scope>NUCLEOTIDE SEQUENCE [LARGE SCALE GENOMIC DNA]</scope>
    <source>
        <strain evidence="7 8">WL0086</strain>
    </source>
</reference>
<evidence type="ECO:0000313" key="8">
    <source>
        <dbReference type="Proteomes" id="UP000738431"/>
    </source>
</evidence>
<evidence type="ECO:0000259" key="6">
    <source>
        <dbReference type="Pfam" id="PF04138"/>
    </source>
</evidence>
<evidence type="ECO:0000256" key="4">
    <source>
        <dbReference type="ARBA" id="ARBA00023136"/>
    </source>
</evidence>
<dbReference type="Pfam" id="PF04138">
    <property type="entry name" value="GtrA_DPMS_TM"/>
    <property type="match status" value="1"/>
</dbReference>
<dbReference type="InterPro" id="IPR007267">
    <property type="entry name" value="GtrA_DPMS_TM"/>
</dbReference>
<feature type="transmembrane region" description="Helical" evidence="5">
    <location>
        <begin position="89"/>
        <end position="111"/>
    </location>
</feature>
<keyword evidence="4 5" id="KW-0472">Membrane</keyword>
<dbReference type="Proteomes" id="UP000738431">
    <property type="component" value="Chromosome"/>
</dbReference>
<feature type="domain" description="GtrA/DPMS transmembrane" evidence="6">
    <location>
        <begin position="24"/>
        <end position="139"/>
    </location>
</feature>
<name>A0ABZ1CD07_9BACT</name>
<feature type="transmembrane region" description="Helical" evidence="5">
    <location>
        <begin position="52"/>
        <end position="68"/>
    </location>
</feature>
<evidence type="ECO:0000256" key="2">
    <source>
        <dbReference type="ARBA" id="ARBA00022692"/>
    </source>
</evidence>
<feature type="transmembrane region" description="Helical" evidence="5">
    <location>
        <begin position="117"/>
        <end position="139"/>
    </location>
</feature>
<gene>
    <name evidence="7" type="ORF">K1X11_008595</name>
</gene>
<organism evidence="7 8">
    <name type="scientific">Actomonas aquatica</name>
    <dbReference type="NCBI Taxonomy" id="2866162"/>
    <lineage>
        <taxon>Bacteria</taxon>
        <taxon>Pseudomonadati</taxon>
        <taxon>Verrucomicrobiota</taxon>
        <taxon>Opitutia</taxon>
        <taxon>Opitutales</taxon>
        <taxon>Opitutaceae</taxon>
        <taxon>Actomonas</taxon>
    </lineage>
</organism>
<accession>A0ABZ1CD07</accession>
<evidence type="ECO:0000256" key="5">
    <source>
        <dbReference type="SAM" id="Phobius"/>
    </source>
</evidence>
<keyword evidence="8" id="KW-1185">Reference proteome</keyword>
<protein>
    <submittedName>
        <fullName evidence="7">GtrA family protein</fullName>
    </submittedName>
</protein>
<keyword evidence="2 5" id="KW-0812">Transmembrane</keyword>
<evidence type="ECO:0000313" key="7">
    <source>
        <dbReference type="EMBL" id="WRQ89466.1"/>
    </source>
</evidence>